<keyword evidence="1" id="KW-0808">Transferase</keyword>
<reference evidence="4" key="1">
    <citation type="submission" date="2020-05" db="EMBL/GenBank/DDBJ databases">
        <title>Phylogenomic resolution of chytrid fungi.</title>
        <authorList>
            <person name="Stajich J.E."/>
            <person name="Amses K."/>
            <person name="Simmons R."/>
            <person name="Seto K."/>
            <person name="Myers J."/>
            <person name="Bonds A."/>
            <person name="Quandt C.A."/>
            <person name="Barry K."/>
            <person name="Liu P."/>
            <person name="Grigoriev I."/>
            <person name="Longcore J.E."/>
            <person name="James T.Y."/>
        </authorList>
    </citation>
    <scope>NUCLEOTIDE SEQUENCE</scope>
    <source>
        <strain evidence="4">JEL0318</strain>
    </source>
</reference>
<keyword evidence="1" id="KW-0696">RNA-directed RNA polymerase</keyword>
<sequence>ENSRNNAGKSKRPGTISPPSPNDHSSPVNIPTATSQYSGPPIQPSQRAPPSEPLGARCPDALRPLFLKLSFRKQYEILRNLSCFGGRLEWASISGTAMESWVEAPIEQMVRSLYHICKGKGFDMEVGEVLPTPGSNHNVPVYRMRVDFQNHKLKLELLPVIMRSGHRSARKYGSDRHLDVYFVKKEIHTTMKELKETTRRVKLGERVFEFLYSKKYLRSRYFATEGDGLEKISVVNWLQWHLPAELNREMSWAKFVARLDLAFSKTDASIDIWKHEAIEDVYDAQRENCMTDGCGLISRAARLEVCRKLNLRKPWPCAFQGRIGSAKGVWLEDPASVDSDELYIRSRSSQIKYALPQSHGDKSCHYTLEVNKPAQAMEGQLNSQFITILEHGGVGSQVFIDLYKETVQKLWDDVFSEDTQAVEKLLRNAGYKGKREKRRFDKIEGEEDQEGEAPREVNALERARKMLLAGFKPEENAYLAHLLVRCFRMLSIKSSENFNLKVPKSARVLMAPDPTGILEPNEVYLNLTTVDAEKIPIGCPVGDVVVGRNPAHRPSDMQRVKCVDKPQLHAYRDVIVMSVKGAHSLASMLSGGDYDGDDVLVIWDPAIVEPFRNSDFVEVDVAHYFVKDTRSLGDVLDHHLQQRGEGDAGCAASNELFNRFLNGDRQSEVGMFTRAHDEAADQWGLSDPYVLQLAALCEQLLDAAKNGSKFLGFRRKPVPCPDWLAPHKSIIGPKQDFAESIRALGQLHRASKAWVEEKYAENGAMVADVESRYGIGDKDIERLYQRWVEEMRKEPHGDRRYHEAKVRMHEIREEFRNSMAEAMGPNDRRISFAQKARIYHRVVTQIEEIDVGSRDTVDKRDLADKVIASLALHISPNANKEGTAKLLRTDSGYASQGRKEDAKIGDVWWWPWEHPRLFAILCHVKATETARVKGDAWWETVHLVLAAE</sequence>
<keyword evidence="1" id="KW-0694">RNA-binding</keyword>
<dbReference type="EMBL" id="JADGJD010000003">
    <property type="protein sequence ID" value="KAJ3057476.1"/>
    <property type="molecule type" value="Genomic_DNA"/>
</dbReference>
<organism evidence="4 5">
    <name type="scientific">Rhizophlyctis rosea</name>
    <dbReference type="NCBI Taxonomy" id="64517"/>
    <lineage>
        <taxon>Eukaryota</taxon>
        <taxon>Fungi</taxon>
        <taxon>Fungi incertae sedis</taxon>
        <taxon>Chytridiomycota</taxon>
        <taxon>Chytridiomycota incertae sedis</taxon>
        <taxon>Chytridiomycetes</taxon>
        <taxon>Rhizophlyctidales</taxon>
        <taxon>Rhizophlyctidaceae</taxon>
        <taxon>Rhizophlyctis</taxon>
    </lineage>
</organism>
<feature type="region of interest" description="Disordered" evidence="2">
    <location>
        <begin position="1"/>
        <end position="55"/>
    </location>
</feature>
<keyword evidence="1" id="KW-0548">Nucleotidyltransferase</keyword>
<dbReference type="InterPro" id="IPR007855">
    <property type="entry name" value="RDRP"/>
</dbReference>
<dbReference type="GO" id="GO:0030422">
    <property type="term" value="P:siRNA processing"/>
    <property type="evidence" value="ECO:0007669"/>
    <property type="project" value="TreeGrafter"/>
</dbReference>
<dbReference type="GO" id="GO:0031380">
    <property type="term" value="C:nuclear RNA-directed RNA polymerase complex"/>
    <property type="evidence" value="ECO:0007669"/>
    <property type="project" value="TreeGrafter"/>
</dbReference>
<evidence type="ECO:0000256" key="2">
    <source>
        <dbReference type="SAM" id="MobiDB-lite"/>
    </source>
</evidence>
<evidence type="ECO:0000313" key="5">
    <source>
        <dbReference type="Proteomes" id="UP001212841"/>
    </source>
</evidence>
<evidence type="ECO:0000313" key="4">
    <source>
        <dbReference type="EMBL" id="KAJ3057476.1"/>
    </source>
</evidence>
<accession>A0AAD5SND5</accession>
<comment type="similarity">
    <text evidence="1">Belongs to the RdRP family.</text>
</comment>
<name>A0AAD5SND5_9FUNG</name>
<evidence type="ECO:0000256" key="1">
    <source>
        <dbReference type="RuleBase" id="RU363098"/>
    </source>
</evidence>
<dbReference type="PANTHER" id="PTHR23079">
    <property type="entry name" value="RNA-DEPENDENT RNA POLYMERASE"/>
    <property type="match status" value="1"/>
</dbReference>
<dbReference type="PANTHER" id="PTHR23079:SF14">
    <property type="entry name" value="RNA-DEPENDENT RNA POLYMERASE"/>
    <property type="match status" value="1"/>
</dbReference>
<dbReference type="EC" id="2.7.7.48" evidence="1"/>
<dbReference type="AlphaFoldDB" id="A0AAD5SND5"/>
<gene>
    <name evidence="4" type="ORF">HK097_006404</name>
</gene>
<feature type="non-terminal residue" evidence="4">
    <location>
        <position position="948"/>
    </location>
</feature>
<comment type="caution">
    <text evidence="4">The sequence shown here is derived from an EMBL/GenBank/DDBJ whole genome shotgun (WGS) entry which is preliminary data.</text>
</comment>
<dbReference type="GO" id="GO:0003723">
    <property type="term" value="F:RNA binding"/>
    <property type="evidence" value="ECO:0007669"/>
    <property type="project" value="UniProtKB-KW"/>
</dbReference>
<dbReference type="InterPro" id="IPR057596">
    <property type="entry name" value="RDRP_core"/>
</dbReference>
<dbReference type="GO" id="GO:0003968">
    <property type="term" value="F:RNA-directed RNA polymerase activity"/>
    <property type="evidence" value="ECO:0007669"/>
    <property type="project" value="UniProtKB-KW"/>
</dbReference>
<proteinExistence type="inferred from homology"/>
<comment type="catalytic activity">
    <reaction evidence="1">
        <text>RNA(n) + a ribonucleoside 5'-triphosphate = RNA(n+1) + diphosphate</text>
        <dbReference type="Rhea" id="RHEA:21248"/>
        <dbReference type="Rhea" id="RHEA-COMP:14527"/>
        <dbReference type="Rhea" id="RHEA-COMP:17342"/>
        <dbReference type="ChEBI" id="CHEBI:33019"/>
        <dbReference type="ChEBI" id="CHEBI:61557"/>
        <dbReference type="ChEBI" id="CHEBI:140395"/>
        <dbReference type="EC" id="2.7.7.48"/>
    </reaction>
</comment>
<evidence type="ECO:0000259" key="3">
    <source>
        <dbReference type="Pfam" id="PF05183"/>
    </source>
</evidence>
<dbReference type="Proteomes" id="UP001212841">
    <property type="component" value="Unassembled WGS sequence"/>
</dbReference>
<feature type="domain" description="RDRP core" evidence="3">
    <location>
        <begin position="155"/>
        <end position="750"/>
    </location>
</feature>
<dbReference type="Pfam" id="PF05183">
    <property type="entry name" value="RdRP"/>
    <property type="match status" value="1"/>
</dbReference>
<keyword evidence="5" id="KW-1185">Reference proteome</keyword>
<protein>
    <recommendedName>
        <fullName evidence="1">RNA-dependent RNA polymerase</fullName>
        <ecNumber evidence="1">2.7.7.48</ecNumber>
    </recommendedName>
</protein>
<feature type="compositionally biased region" description="Polar residues" evidence="2">
    <location>
        <begin position="22"/>
        <end position="48"/>
    </location>
</feature>